<organism evidence="1 2">
    <name type="scientific">Haematococcus lacustris</name>
    <name type="common">Green alga</name>
    <name type="synonym">Haematococcus pluvialis</name>
    <dbReference type="NCBI Taxonomy" id="44745"/>
    <lineage>
        <taxon>Eukaryota</taxon>
        <taxon>Viridiplantae</taxon>
        <taxon>Chlorophyta</taxon>
        <taxon>core chlorophytes</taxon>
        <taxon>Chlorophyceae</taxon>
        <taxon>CS clade</taxon>
        <taxon>Chlamydomonadales</taxon>
        <taxon>Haematococcaceae</taxon>
        <taxon>Haematococcus</taxon>
    </lineage>
</organism>
<comment type="caution">
    <text evidence="1">The sequence shown here is derived from an EMBL/GenBank/DDBJ whole genome shotgun (WGS) entry which is preliminary data.</text>
</comment>
<keyword evidence="2" id="KW-1185">Reference proteome</keyword>
<evidence type="ECO:0000313" key="2">
    <source>
        <dbReference type="Proteomes" id="UP000485058"/>
    </source>
</evidence>
<dbReference type="Proteomes" id="UP000485058">
    <property type="component" value="Unassembled WGS sequence"/>
</dbReference>
<sequence>MKAFPACFQDTYSSLCMSLRLMVELLPDWRCRPAMLRLLVRTAAAGADAYRTLALLLDGAPAYEEEARLLSGLTHTPELKARTPKLEATLTCTLEVMCTQQLAPLALDLVWGMEGMMQVLRLAGPAYTFEEQPAAGNTAAVELCTLLLTDQEALCAVLGRQEEGLIMDQLISTCKAEAFVTQHHHQQL</sequence>
<protein>
    <submittedName>
        <fullName evidence="1">Uncharacterized protein</fullName>
    </submittedName>
</protein>
<gene>
    <name evidence="1" type="ORF">HaLaN_08139</name>
</gene>
<dbReference type="AlphaFoldDB" id="A0A699YT88"/>
<evidence type="ECO:0000313" key="1">
    <source>
        <dbReference type="EMBL" id="GFH12445.1"/>
    </source>
</evidence>
<dbReference type="EMBL" id="BLLF01000504">
    <property type="protein sequence ID" value="GFH12445.1"/>
    <property type="molecule type" value="Genomic_DNA"/>
</dbReference>
<accession>A0A699YT88</accession>
<name>A0A699YT88_HAELA</name>
<reference evidence="1 2" key="1">
    <citation type="submission" date="2020-02" db="EMBL/GenBank/DDBJ databases">
        <title>Draft genome sequence of Haematococcus lacustris strain NIES-144.</title>
        <authorList>
            <person name="Morimoto D."/>
            <person name="Nakagawa S."/>
            <person name="Yoshida T."/>
            <person name="Sawayama S."/>
        </authorList>
    </citation>
    <scope>NUCLEOTIDE SEQUENCE [LARGE SCALE GENOMIC DNA]</scope>
    <source>
        <strain evidence="1 2">NIES-144</strain>
    </source>
</reference>
<proteinExistence type="predicted"/>